<organism evidence="1 2">
    <name type="scientific">Chlorobaculum tepidum (strain ATCC 49652 / DSM 12025 / NBRC 103806 / TLS)</name>
    <name type="common">Chlorobium tepidum</name>
    <dbReference type="NCBI Taxonomy" id="194439"/>
    <lineage>
        <taxon>Bacteria</taxon>
        <taxon>Pseudomonadati</taxon>
        <taxon>Chlorobiota</taxon>
        <taxon>Chlorobiia</taxon>
        <taxon>Chlorobiales</taxon>
        <taxon>Chlorobiaceae</taxon>
        <taxon>Chlorobaculum</taxon>
    </lineage>
</organism>
<dbReference type="EMBL" id="AE006470">
    <property type="protein sequence ID" value="AAM71755.1"/>
    <property type="molecule type" value="Genomic_DNA"/>
</dbReference>
<proteinExistence type="predicted"/>
<dbReference type="Proteomes" id="UP000001007">
    <property type="component" value="Chromosome"/>
</dbReference>
<accession>Q8KF19</accession>
<name>Q8KF19_CHLTE</name>
<dbReference type="AlphaFoldDB" id="Q8KF19"/>
<gene>
    <name evidence="1" type="ordered locus">CT0513</name>
</gene>
<reference evidence="1 2" key="1">
    <citation type="journal article" date="2002" name="Proc. Natl. Acad. Sci. U.S.A.">
        <title>The complete genome sequence of Chlorobium tepidum TLS, a photosynthetic, anaerobic, green-sulfur bacterium.</title>
        <authorList>
            <person name="Eisen J.A."/>
            <person name="Nelson K.E."/>
            <person name="Paulsen I.T."/>
            <person name="Heidelberg J.F."/>
            <person name="Wu M."/>
            <person name="Dodson R.J."/>
            <person name="Deboy R."/>
            <person name="Gwinn M.L."/>
            <person name="Nelson W.C."/>
            <person name="Haft D.H."/>
            <person name="Hickey E.K."/>
            <person name="Peterson J.D."/>
            <person name="Durkin A.S."/>
            <person name="Kolonay J.L."/>
            <person name="Yang F."/>
            <person name="Holt I."/>
            <person name="Umayam L.A."/>
            <person name="Mason T."/>
            <person name="Brenner M."/>
            <person name="Shea T.P."/>
            <person name="Parksey D."/>
            <person name="Nierman W.C."/>
            <person name="Feldblyum T.V."/>
            <person name="Hansen C.L."/>
            <person name="Craven M.B."/>
            <person name="Radune D."/>
            <person name="Vamathevan J."/>
            <person name="Khouri H."/>
            <person name="White O."/>
            <person name="Gruber T.M."/>
            <person name="Ketchum K.A."/>
            <person name="Venter J.C."/>
            <person name="Tettelin H."/>
            <person name="Bryant D.A."/>
            <person name="Fraser C.M."/>
        </authorList>
    </citation>
    <scope>NUCLEOTIDE SEQUENCE [LARGE SCALE GENOMIC DNA]</scope>
    <source>
        <strain evidence="2">ATCC 49652 / DSM 12025 / NBRC 103806 / TLS</strain>
    </source>
</reference>
<dbReference type="STRING" id="194439.CT0513"/>
<evidence type="ECO:0000313" key="1">
    <source>
        <dbReference type="EMBL" id="AAM71755.1"/>
    </source>
</evidence>
<dbReference type="HOGENOM" id="CLU_3286999_0_0_10"/>
<protein>
    <submittedName>
        <fullName evidence="1">Uncharacterized protein</fullName>
    </submittedName>
</protein>
<dbReference type="EnsemblBacteria" id="AAM71755">
    <property type="protein sequence ID" value="AAM71755"/>
    <property type="gene ID" value="CT0513"/>
</dbReference>
<keyword evidence="2" id="KW-1185">Reference proteome</keyword>
<sequence length="40" mass="4557">MTLSACTQRRKQTSQAATLHASLRPKLRKTLEHRALAIRL</sequence>
<dbReference type="KEGG" id="cte:CT0513"/>
<evidence type="ECO:0000313" key="2">
    <source>
        <dbReference type="Proteomes" id="UP000001007"/>
    </source>
</evidence>